<name>A0AAE4K6P7_9BURK</name>
<gene>
    <name evidence="1" type="ORF">RJN63_11730</name>
</gene>
<dbReference type="AlphaFoldDB" id="A0AAE4K6P7"/>
<protein>
    <submittedName>
        <fullName evidence="1">Uncharacterized protein</fullName>
    </submittedName>
</protein>
<dbReference type="EMBL" id="JAVRAA010000005">
    <property type="protein sequence ID" value="MDT0337502.1"/>
    <property type="molecule type" value="Genomic_DNA"/>
</dbReference>
<accession>A0AAE4K6P7</accession>
<reference evidence="1" key="1">
    <citation type="submission" date="2023-02" db="EMBL/GenBank/DDBJ databases">
        <title>Description of Herbaspirillum huttiense subsp. nephrolepsisexaltata and Herbaspirillum huttiense subsp. lycopersicon.</title>
        <authorList>
            <person name="Poudel M."/>
            <person name="Sharma A."/>
            <person name="Goss E."/>
            <person name="Tapia J.H."/>
            <person name="Harmon C.M."/>
            <person name="Jones J.B."/>
        </authorList>
    </citation>
    <scope>NUCLEOTIDE SEQUENCE</scope>
    <source>
        <strain evidence="1">NC40101</strain>
    </source>
</reference>
<evidence type="ECO:0000313" key="1">
    <source>
        <dbReference type="EMBL" id="MDT0337502.1"/>
    </source>
</evidence>
<comment type="caution">
    <text evidence="1">The sequence shown here is derived from an EMBL/GenBank/DDBJ whole genome shotgun (WGS) entry which is preliminary data.</text>
</comment>
<sequence length="182" mass="20159">MQSDLMVSINFLERIGLGVKLQEGVSGFVEGVRIESGILLVDPACRVSGLLHEAGHLACIPTRFRHYMDDNLANGMRRMMSEIRELSLDPDHPLERAAIQCSDPEATAWAWAAGIALGLRFEQIIQDDEYDAGGAGIRMMLIANRYLGINGLAHAGMCKRGYFVDKAECYPKMQCWLQTADV</sequence>
<dbReference type="RefSeq" id="WP_284076971.1">
    <property type="nucleotide sequence ID" value="NZ_JAVLSM010000007.1"/>
</dbReference>
<organism evidence="1">
    <name type="scientific">Herbaspirillum huttiense subsp. nephrolepidis</name>
    <dbReference type="NCBI Taxonomy" id="3075126"/>
    <lineage>
        <taxon>Bacteria</taxon>
        <taxon>Pseudomonadati</taxon>
        <taxon>Pseudomonadota</taxon>
        <taxon>Betaproteobacteria</taxon>
        <taxon>Burkholderiales</taxon>
        <taxon>Oxalobacteraceae</taxon>
        <taxon>Herbaspirillum</taxon>
    </lineage>
</organism>
<proteinExistence type="predicted"/>